<dbReference type="GeneID" id="57035786"/>
<proteinExistence type="predicted"/>
<gene>
    <name evidence="2" type="ORF">O6C86_08335</name>
</gene>
<dbReference type="InterPro" id="IPR002622">
    <property type="entry name" value="Transposase_14"/>
</dbReference>
<accession>A0AAP3HDZ1</accession>
<evidence type="ECO:0000313" key="2">
    <source>
        <dbReference type="EMBL" id="MCZ4719228.1"/>
    </source>
</evidence>
<evidence type="ECO:0000259" key="1">
    <source>
        <dbReference type="Pfam" id="PF01710"/>
    </source>
</evidence>
<organism evidence="2 3">
    <name type="scientific">Legionella pneumophila</name>
    <dbReference type="NCBI Taxonomy" id="446"/>
    <lineage>
        <taxon>Bacteria</taxon>
        <taxon>Pseudomonadati</taxon>
        <taxon>Pseudomonadota</taxon>
        <taxon>Gammaproteobacteria</taxon>
        <taxon>Legionellales</taxon>
        <taxon>Legionellaceae</taxon>
        <taxon>Legionella</taxon>
    </lineage>
</organism>
<comment type="caution">
    <text evidence="2">The sequence shown here is derived from an EMBL/GenBank/DDBJ whole genome shotgun (WGS) entry which is preliminary data.</text>
</comment>
<sequence length="77" mass="8687">MLRHIDNGGTLEGVSRLFSVGTTTIKNWKRLRAQTGKLEGSGRPCNPYKIDADALKLYLKERPDAFLNGNPPIFNWQ</sequence>
<dbReference type="Pfam" id="PF01710">
    <property type="entry name" value="HTH_Tnp_IS630"/>
    <property type="match status" value="1"/>
</dbReference>
<protein>
    <submittedName>
        <fullName evidence="2">IS630 transposase-related protein</fullName>
    </submittedName>
</protein>
<evidence type="ECO:0000313" key="3">
    <source>
        <dbReference type="Proteomes" id="UP001071279"/>
    </source>
</evidence>
<dbReference type="Proteomes" id="UP001071279">
    <property type="component" value="Unassembled WGS sequence"/>
</dbReference>
<reference evidence="2" key="1">
    <citation type="submission" date="2022-12" db="EMBL/GenBank/DDBJ databases">
        <title>Comparative genomics of Legionella pneumophila isolates from the West Bank and Germany support molecular epidemiology of Legionnaires disease.</title>
        <authorList>
            <person name="Zayed A.R."/>
            <person name="Bitar D.M."/>
            <person name="Steinert M."/>
            <person name="Lueck C."/>
            <person name="Brettar I."/>
            <person name="Hoefle M.G."/>
            <person name="Bunk B."/>
        </authorList>
    </citation>
    <scope>NUCLEOTIDE SEQUENCE</scope>
    <source>
        <strain evidence="2">H23</strain>
    </source>
</reference>
<dbReference type="AlphaFoldDB" id="A0AAP3HDZ1"/>
<dbReference type="EMBL" id="JAPXIC010000052">
    <property type="protein sequence ID" value="MCZ4719228.1"/>
    <property type="molecule type" value="Genomic_DNA"/>
</dbReference>
<dbReference type="RefSeq" id="WP_223804290.1">
    <property type="nucleotide sequence ID" value="NZ_CCZA01000012.1"/>
</dbReference>
<feature type="domain" description="Transposase Synechocystis PCC 6803" evidence="1">
    <location>
        <begin position="2"/>
        <end position="68"/>
    </location>
</feature>
<name>A0AAP3HDZ1_LEGPN</name>